<reference evidence="4" key="1">
    <citation type="submission" date="2013-06" db="EMBL/GenBank/DDBJ databases">
        <authorList>
            <person name="Zhao Q."/>
        </authorList>
    </citation>
    <scope>NUCLEOTIDE SEQUENCE</scope>
    <source>
        <strain evidence="4">cv. W1943</strain>
    </source>
</reference>
<evidence type="ECO:0000256" key="2">
    <source>
        <dbReference type="SAM" id="Phobius"/>
    </source>
</evidence>
<name>A0A0E0R8U0_ORYRU</name>
<keyword evidence="2" id="KW-0472">Membrane</keyword>
<keyword evidence="2" id="KW-0812">Transmembrane</keyword>
<evidence type="ECO:0000256" key="1">
    <source>
        <dbReference type="SAM" id="MobiDB-lite"/>
    </source>
</evidence>
<dbReference type="OMA" id="KGFSPDM"/>
<protein>
    <submittedName>
        <fullName evidence="3">Uncharacterized protein</fullName>
    </submittedName>
</protein>
<feature type="transmembrane region" description="Helical" evidence="2">
    <location>
        <begin position="156"/>
        <end position="179"/>
    </location>
</feature>
<dbReference type="PANTHER" id="PTHR35736">
    <property type="entry name" value="EXPRESSED PROTEIN"/>
    <property type="match status" value="1"/>
</dbReference>
<feature type="region of interest" description="Disordered" evidence="1">
    <location>
        <begin position="186"/>
        <end position="226"/>
    </location>
</feature>
<evidence type="ECO:0000313" key="4">
    <source>
        <dbReference type="Proteomes" id="UP000008022"/>
    </source>
</evidence>
<dbReference type="Pfam" id="PF25102">
    <property type="entry name" value="DUF7810"/>
    <property type="match status" value="1"/>
</dbReference>
<dbReference type="PANTHER" id="PTHR35736:SF1">
    <property type="entry name" value="EXPRESSED PROTEIN"/>
    <property type="match status" value="1"/>
</dbReference>
<keyword evidence="2" id="KW-1133">Transmembrane helix</keyword>
<sequence length="683" mass="75950">MAFRSPCDSAAGAPVSLRAHHRRWSSGPRATSAAVLNVAPACGVMPMQWAGVRPHRRRHVPGEAGHRARRHVAVRALAEAEPARRWRSSGRCSFGASRSPRTYVSGGEASKWRLAEQRDLDAGAELLKSTQWQSQTFLASPPSMSRWRRGRSLRPLLRRGLLVAAVCAASLLLLVVLHLHGPELPSSSTARASPFRGELSEARDSDDGEAAAAARMGEEAAGRGSPEAASLRVRELIRRHFLLHGASRVRELPAYEFCKQGFVLGKASEAGFGNEMYKILTAAALSVMLNRGLYPFGEYISYTNHSFTIGEVKHLWRKNRCARTYGRNLSMRVDNFEHPTETNVLCSDWNSWKDPIIWFDGTTDAVGIQFFLKNVHARMKTAASSLFGSPGSLRARPNTFGELMQVIISPSQTVEKAVQWALKGSSPDIVLHMRMMTNRPVRARKAAVNCIKRAIEICHLKGTPRVAVISDTPGFAKDIKQDISEFAEVIYFDHKKFSRSFDLEITGSEKALDFRSRDWGSAPRWAAFVDFFLASQARYAVVTGAHRRVGTTYAQLIAALAAANRFGRESSGTNFTFLSSVHSNLLVDGLSSQGGWGHIWNRYAGPLSCQHQQHQCALTPLLAPAWWDGQWQSPIPRDVRRLLEYGVRLSNTGEVDERHLMSYCRSRKDHVKRRFSSIGELNP</sequence>
<reference evidence="3" key="2">
    <citation type="submission" date="2015-06" db="UniProtKB">
        <authorList>
            <consortium name="EnsemblPlants"/>
        </authorList>
    </citation>
    <scope>IDENTIFICATION</scope>
</reference>
<dbReference type="Gramene" id="ORUFI11G15610.1">
    <property type="protein sequence ID" value="ORUFI11G15610.1"/>
    <property type="gene ID" value="ORUFI11G15610"/>
</dbReference>
<dbReference type="EnsemblPlants" id="ORUFI11G15610.1">
    <property type="protein sequence ID" value="ORUFI11G15610.1"/>
    <property type="gene ID" value="ORUFI11G15610"/>
</dbReference>
<dbReference type="AlphaFoldDB" id="A0A0E0R8U0"/>
<dbReference type="Proteomes" id="UP000008022">
    <property type="component" value="Unassembled WGS sequence"/>
</dbReference>
<dbReference type="InterPro" id="IPR056712">
    <property type="entry name" value="DUF7810"/>
</dbReference>
<dbReference type="HOGENOM" id="CLU_022640_2_0_1"/>
<dbReference type="STRING" id="4529.A0A0E0R8U0"/>
<proteinExistence type="predicted"/>
<organism evidence="3 4">
    <name type="scientific">Oryza rufipogon</name>
    <name type="common">Brownbeard rice</name>
    <name type="synonym">Asian wild rice</name>
    <dbReference type="NCBI Taxonomy" id="4529"/>
    <lineage>
        <taxon>Eukaryota</taxon>
        <taxon>Viridiplantae</taxon>
        <taxon>Streptophyta</taxon>
        <taxon>Embryophyta</taxon>
        <taxon>Tracheophyta</taxon>
        <taxon>Spermatophyta</taxon>
        <taxon>Magnoliopsida</taxon>
        <taxon>Liliopsida</taxon>
        <taxon>Poales</taxon>
        <taxon>Poaceae</taxon>
        <taxon>BOP clade</taxon>
        <taxon>Oryzoideae</taxon>
        <taxon>Oryzeae</taxon>
        <taxon>Oryzinae</taxon>
        <taxon>Oryza</taxon>
    </lineage>
</organism>
<keyword evidence="4" id="KW-1185">Reference proteome</keyword>
<dbReference type="eggNOG" id="ENOG502QU5Y">
    <property type="taxonomic scope" value="Eukaryota"/>
</dbReference>
<accession>A0A0E0R8U0</accession>
<evidence type="ECO:0000313" key="3">
    <source>
        <dbReference type="EnsemblPlants" id="ORUFI11G15610.1"/>
    </source>
</evidence>